<dbReference type="OrthoDB" id="2428958at2759"/>
<name>A0A9N9N8T5_9GLOM</name>
<evidence type="ECO:0000313" key="2">
    <source>
        <dbReference type="Proteomes" id="UP000789759"/>
    </source>
</evidence>
<keyword evidence="2" id="KW-1185">Reference proteome</keyword>
<comment type="caution">
    <text evidence="1">The sequence shown here is derived from an EMBL/GenBank/DDBJ whole genome shotgun (WGS) entry which is preliminary data.</text>
</comment>
<proteinExistence type="predicted"/>
<sequence>MSVDEFLNFPSKNVIYEVSSDDKIIEELVGVFNSKNANESNETDNVDENDDKETVEIGRQLKQTDSLENFIRKKKISSIVQTNIDMYFH</sequence>
<gene>
    <name evidence="1" type="ORF">CPELLU_LOCUS12349</name>
</gene>
<evidence type="ECO:0000313" key="1">
    <source>
        <dbReference type="EMBL" id="CAG8711452.1"/>
    </source>
</evidence>
<reference evidence="1" key="1">
    <citation type="submission" date="2021-06" db="EMBL/GenBank/DDBJ databases">
        <authorList>
            <person name="Kallberg Y."/>
            <person name="Tangrot J."/>
            <person name="Rosling A."/>
        </authorList>
    </citation>
    <scope>NUCLEOTIDE SEQUENCE</scope>
    <source>
        <strain evidence="1">FL966</strain>
    </source>
</reference>
<dbReference type="EMBL" id="CAJVQA010011862">
    <property type="protein sequence ID" value="CAG8711452.1"/>
    <property type="molecule type" value="Genomic_DNA"/>
</dbReference>
<organism evidence="1 2">
    <name type="scientific">Cetraspora pellucida</name>
    <dbReference type="NCBI Taxonomy" id="1433469"/>
    <lineage>
        <taxon>Eukaryota</taxon>
        <taxon>Fungi</taxon>
        <taxon>Fungi incertae sedis</taxon>
        <taxon>Mucoromycota</taxon>
        <taxon>Glomeromycotina</taxon>
        <taxon>Glomeromycetes</taxon>
        <taxon>Diversisporales</taxon>
        <taxon>Gigasporaceae</taxon>
        <taxon>Cetraspora</taxon>
    </lineage>
</organism>
<accession>A0A9N9N8T5</accession>
<dbReference type="Proteomes" id="UP000789759">
    <property type="component" value="Unassembled WGS sequence"/>
</dbReference>
<protein>
    <submittedName>
        <fullName evidence="1">25153_t:CDS:1</fullName>
    </submittedName>
</protein>
<dbReference type="AlphaFoldDB" id="A0A9N9N8T5"/>